<keyword evidence="4" id="KW-1185">Reference proteome</keyword>
<keyword evidence="1" id="KW-0812">Transmembrane</keyword>
<dbReference type="InterPro" id="IPR046350">
    <property type="entry name" value="Cystatin_sf"/>
</dbReference>
<evidence type="ECO:0000259" key="2">
    <source>
        <dbReference type="Pfam" id="PF17881"/>
    </source>
</evidence>
<dbReference type="EMBL" id="CP022437">
    <property type="protein sequence ID" value="ASN05533.1"/>
    <property type="molecule type" value="Genomic_DNA"/>
</dbReference>
<keyword evidence="1" id="KW-0472">Membrane</keyword>
<dbReference type="AlphaFoldDB" id="A0A221MCZ8"/>
<dbReference type="Gene3D" id="3.10.450.40">
    <property type="match status" value="2"/>
</dbReference>
<evidence type="ECO:0000256" key="1">
    <source>
        <dbReference type="SAM" id="Phobius"/>
    </source>
</evidence>
<dbReference type="PROSITE" id="PS51257">
    <property type="entry name" value="PROKAR_LIPOPROTEIN"/>
    <property type="match status" value="1"/>
</dbReference>
<keyword evidence="1" id="KW-1133">Transmembrane helix</keyword>
<feature type="domain" description="Cell wall elongation regulator TseB-like" evidence="2">
    <location>
        <begin position="38"/>
        <end position="80"/>
    </location>
</feature>
<gene>
    <name evidence="3" type="ORF">CFK40_11180</name>
</gene>
<evidence type="ECO:0000313" key="4">
    <source>
        <dbReference type="Proteomes" id="UP000204391"/>
    </source>
</evidence>
<organism evidence="3 4">
    <name type="scientific">Virgibacillus necropolis</name>
    <dbReference type="NCBI Taxonomy" id="163877"/>
    <lineage>
        <taxon>Bacteria</taxon>
        <taxon>Bacillati</taxon>
        <taxon>Bacillota</taxon>
        <taxon>Bacilli</taxon>
        <taxon>Bacillales</taxon>
        <taxon>Bacillaceae</taxon>
        <taxon>Virgibacillus</taxon>
    </lineage>
</organism>
<proteinExistence type="predicted"/>
<reference evidence="3 4" key="1">
    <citation type="journal article" date="2003" name="Int. J. Syst. Evol. Microbiol.">
        <title>Virgibacillus carmonensis sp. nov., Virgibacillus necropolis sp. nov. and Virgibacillus picturae sp. nov., three novel species isolated from deteriorated mural paintings, transfer of the species of the genus salibacillus to Virgibacillus, as Virgibacillus marismortui comb. nov. and Virgibacillus salexigens comb. nov., and emended description of the genus Virgibacillus.</title>
        <authorList>
            <person name="Heyrman J."/>
            <person name="Logan N.A."/>
            <person name="Busse H.J."/>
            <person name="Balcaen A."/>
            <person name="Lebbe L."/>
            <person name="Rodriguez-Diaz M."/>
            <person name="Swings J."/>
            <person name="De Vos P."/>
        </authorList>
    </citation>
    <scope>NUCLEOTIDE SEQUENCE [LARGE SCALE GENOMIC DNA]</scope>
    <source>
        <strain evidence="3 4">LMG 19488</strain>
    </source>
</reference>
<accession>A0A221MCZ8</accession>
<protein>
    <recommendedName>
        <fullName evidence="2">Cell wall elongation regulator TseB-like domain-containing protein</fullName>
    </recommendedName>
</protein>
<sequence length="163" mass="19119">MKWAIIGLIVVLISCFIYLFFLYSGIQESRTINYQDSKEKVLSKTNVSQIETITEYNGEHQFHVISGTSKSGENKIVFIPLSKKNNELTVIEESEIITRQQIKDQWKQQCQNCELIDITPAMENNEPLWEVTYIDGSDRYIFDYLSIYDGARMQQYRLKSIFH</sequence>
<evidence type="ECO:0000313" key="3">
    <source>
        <dbReference type="EMBL" id="ASN05533.1"/>
    </source>
</evidence>
<name>A0A221MCZ8_9BACI</name>
<dbReference type="Proteomes" id="UP000204391">
    <property type="component" value="Chromosome"/>
</dbReference>
<dbReference type="SUPFAM" id="SSF54403">
    <property type="entry name" value="Cystatin/monellin"/>
    <property type="match status" value="2"/>
</dbReference>
<dbReference type="KEGG" id="vne:CFK40_11180"/>
<dbReference type="Pfam" id="PF17881">
    <property type="entry name" value="TseB"/>
    <property type="match status" value="1"/>
</dbReference>
<dbReference type="InterPro" id="IPR041401">
    <property type="entry name" value="TseB-like_dom"/>
</dbReference>
<feature type="transmembrane region" description="Helical" evidence="1">
    <location>
        <begin position="6"/>
        <end position="26"/>
    </location>
</feature>